<dbReference type="GO" id="GO:0003924">
    <property type="term" value="F:GTPase activity"/>
    <property type="evidence" value="ECO:0007669"/>
    <property type="project" value="InterPro"/>
</dbReference>
<dbReference type="InterPro" id="IPR005225">
    <property type="entry name" value="Small_GTP-bd"/>
</dbReference>
<dbReference type="InterPro" id="IPR001806">
    <property type="entry name" value="Small_GTPase"/>
</dbReference>
<organism evidence="2 3">
    <name type="scientific">Lactuca virosa</name>
    <dbReference type="NCBI Taxonomy" id="75947"/>
    <lineage>
        <taxon>Eukaryota</taxon>
        <taxon>Viridiplantae</taxon>
        <taxon>Streptophyta</taxon>
        <taxon>Embryophyta</taxon>
        <taxon>Tracheophyta</taxon>
        <taxon>Spermatophyta</taxon>
        <taxon>Magnoliopsida</taxon>
        <taxon>eudicotyledons</taxon>
        <taxon>Gunneridae</taxon>
        <taxon>Pentapetalae</taxon>
        <taxon>asterids</taxon>
        <taxon>campanulids</taxon>
        <taxon>Asterales</taxon>
        <taxon>Asteraceae</taxon>
        <taxon>Cichorioideae</taxon>
        <taxon>Cichorieae</taxon>
        <taxon>Lactucinae</taxon>
        <taxon>Lactuca</taxon>
    </lineage>
</organism>
<dbReference type="EMBL" id="CAKMRJ010001308">
    <property type="protein sequence ID" value="CAH1424080.1"/>
    <property type="molecule type" value="Genomic_DNA"/>
</dbReference>
<dbReference type="NCBIfam" id="TIGR00231">
    <property type="entry name" value="small_GTP"/>
    <property type="match status" value="1"/>
</dbReference>
<dbReference type="GO" id="GO:0005525">
    <property type="term" value="F:GTP binding"/>
    <property type="evidence" value="ECO:0007669"/>
    <property type="project" value="InterPro"/>
</dbReference>
<dbReference type="SMART" id="SM00175">
    <property type="entry name" value="RAB"/>
    <property type="match status" value="1"/>
</dbReference>
<dbReference type="Pfam" id="PF00071">
    <property type="entry name" value="Ras"/>
    <property type="match status" value="1"/>
</dbReference>
<dbReference type="Gene3D" id="3.40.50.300">
    <property type="entry name" value="P-loop containing nucleotide triphosphate hydrolases"/>
    <property type="match status" value="1"/>
</dbReference>
<evidence type="ECO:0000313" key="3">
    <source>
        <dbReference type="Proteomes" id="UP001157418"/>
    </source>
</evidence>
<keyword evidence="3" id="KW-1185">Reference proteome</keyword>
<dbReference type="InterPro" id="IPR050209">
    <property type="entry name" value="Rab_GTPases_membrane_traffic"/>
</dbReference>
<dbReference type="Proteomes" id="UP001157418">
    <property type="component" value="Unassembled WGS sequence"/>
</dbReference>
<sequence length="246" mass="28340">MVEHHVHDHRFILILIGDSGVGKTNLLLQFSRNQFNLESKPNNCVEIDVVNINVDDKIIRAQILDAPGEERYRELVGTYYRCTIGALIVYDITRKVTFENVERWLKELRDRRDQNIVIMLVGNKADQINLRSVQREDALSFSERVNINLFMETSALDKSSVNNAFTKLLAHIYKHVVLSKKGVDMANHHMVEPKGQTKNVGGHEDVGITRASELKCQFVELNCQQCHYQQRGMEGQFCQKHLDMSF</sequence>
<accession>A0AAU9MQ39</accession>
<dbReference type="PANTHER" id="PTHR47979">
    <property type="entry name" value="DRAB11-RELATED"/>
    <property type="match status" value="1"/>
</dbReference>
<proteinExistence type="inferred from homology"/>
<evidence type="ECO:0000256" key="1">
    <source>
        <dbReference type="ARBA" id="ARBA00006270"/>
    </source>
</evidence>
<dbReference type="InterPro" id="IPR027417">
    <property type="entry name" value="P-loop_NTPase"/>
</dbReference>
<comment type="similarity">
    <text evidence="1">Belongs to the small GTPase superfamily. Rab family.</text>
</comment>
<dbReference type="PROSITE" id="PS51419">
    <property type="entry name" value="RAB"/>
    <property type="match status" value="1"/>
</dbReference>
<dbReference type="FunFam" id="3.40.50.300:FF:001447">
    <property type="entry name" value="Ras-related protein Rab-1B"/>
    <property type="match status" value="1"/>
</dbReference>
<name>A0AAU9MQ39_9ASTR</name>
<gene>
    <name evidence="2" type="ORF">LVIROSA_LOCUS11321</name>
</gene>
<comment type="caution">
    <text evidence="2">The sequence shown here is derived from an EMBL/GenBank/DDBJ whole genome shotgun (WGS) entry which is preliminary data.</text>
</comment>
<reference evidence="2 3" key="1">
    <citation type="submission" date="2022-01" db="EMBL/GenBank/DDBJ databases">
        <authorList>
            <person name="Xiong W."/>
            <person name="Schranz E."/>
        </authorList>
    </citation>
    <scope>NUCLEOTIDE SEQUENCE [LARGE SCALE GENOMIC DNA]</scope>
</reference>
<dbReference type="AlphaFoldDB" id="A0AAU9MQ39"/>
<dbReference type="PROSITE" id="PS51421">
    <property type="entry name" value="RAS"/>
    <property type="match status" value="1"/>
</dbReference>
<protein>
    <submittedName>
        <fullName evidence="2">Uncharacterized protein</fullName>
    </submittedName>
</protein>
<evidence type="ECO:0000313" key="2">
    <source>
        <dbReference type="EMBL" id="CAH1424080.1"/>
    </source>
</evidence>
<dbReference type="SUPFAM" id="SSF52540">
    <property type="entry name" value="P-loop containing nucleoside triphosphate hydrolases"/>
    <property type="match status" value="1"/>
</dbReference>
<dbReference type="SMART" id="SM00173">
    <property type="entry name" value="RAS"/>
    <property type="match status" value="1"/>
</dbReference>
<dbReference type="PRINTS" id="PR00449">
    <property type="entry name" value="RASTRNSFRMNG"/>
</dbReference>
<dbReference type="SMART" id="SM00176">
    <property type="entry name" value="RAN"/>
    <property type="match status" value="1"/>
</dbReference>
<dbReference type="SMART" id="SM00174">
    <property type="entry name" value="RHO"/>
    <property type="match status" value="1"/>
</dbReference>